<sequence length="135" mass="15390">MMKRLLRSVLGNKIVDYEELLTLICEAESVMNQRPLTHNEEAGGRVLPLFPAQFIQDNPTVYLSEADLVEEKLLRQRSKQVQMLRQELEQGFSVKRRPSVLLPAVTAKAARDSRSLPKDDLLLPWPHQLSVSINS</sequence>
<protein>
    <submittedName>
        <fullName evidence="1">Uncharacterized protein</fullName>
    </submittedName>
</protein>
<dbReference type="EMBL" id="VTPC01091072">
    <property type="protein sequence ID" value="KAF2879789.1"/>
    <property type="molecule type" value="Genomic_DNA"/>
</dbReference>
<evidence type="ECO:0000313" key="1">
    <source>
        <dbReference type="EMBL" id="KAF2879789.1"/>
    </source>
</evidence>
<dbReference type="AlphaFoldDB" id="A0A8K0C4E9"/>
<organism evidence="1 2">
    <name type="scientific">Ignelater luminosus</name>
    <name type="common">Cucubano</name>
    <name type="synonym">Pyrophorus luminosus</name>
    <dbReference type="NCBI Taxonomy" id="2038154"/>
    <lineage>
        <taxon>Eukaryota</taxon>
        <taxon>Metazoa</taxon>
        <taxon>Ecdysozoa</taxon>
        <taxon>Arthropoda</taxon>
        <taxon>Hexapoda</taxon>
        <taxon>Insecta</taxon>
        <taxon>Pterygota</taxon>
        <taxon>Neoptera</taxon>
        <taxon>Endopterygota</taxon>
        <taxon>Coleoptera</taxon>
        <taxon>Polyphaga</taxon>
        <taxon>Elateriformia</taxon>
        <taxon>Elateroidea</taxon>
        <taxon>Elateridae</taxon>
        <taxon>Agrypninae</taxon>
        <taxon>Pyrophorini</taxon>
        <taxon>Ignelater</taxon>
    </lineage>
</organism>
<evidence type="ECO:0000313" key="2">
    <source>
        <dbReference type="Proteomes" id="UP000801492"/>
    </source>
</evidence>
<dbReference type="Proteomes" id="UP000801492">
    <property type="component" value="Unassembled WGS sequence"/>
</dbReference>
<keyword evidence="2" id="KW-1185">Reference proteome</keyword>
<gene>
    <name evidence="1" type="ORF">ILUMI_26381</name>
</gene>
<reference evidence="1" key="1">
    <citation type="submission" date="2019-08" db="EMBL/GenBank/DDBJ databases">
        <title>The genome of the North American firefly Photinus pyralis.</title>
        <authorList>
            <consortium name="Photinus pyralis genome working group"/>
            <person name="Fallon T.R."/>
            <person name="Sander Lower S.E."/>
            <person name="Weng J.-K."/>
        </authorList>
    </citation>
    <scope>NUCLEOTIDE SEQUENCE</scope>
    <source>
        <strain evidence="1">TRF0915ILg1</strain>
        <tissue evidence="1">Whole body</tissue>
    </source>
</reference>
<comment type="caution">
    <text evidence="1">The sequence shown here is derived from an EMBL/GenBank/DDBJ whole genome shotgun (WGS) entry which is preliminary data.</text>
</comment>
<proteinExistence type="predicted"/>
<name>A0A8K0C4E9_IGNLU</name>
<dbReference type="OrthoDB" id="8194935at2759"/>
<accession>A0A8K0C4E9</accession>